<organism evidence="2 3">
    <name type="scientific">Panagrolaimus davidi</name>
    <dbReference type="NCBI Taxonomy" id="227884"/>
    <lineage>
        <taxon>Eukaryota</taxon>
        <taxon>Metazoa</taxon>
        <taxon>Ecdysozoa</taxon>
        <taxon>Nematoda</taxon>
        <taxon>Chromadorea</taxon>
        <taxon>Rhabditida</taxon>
        <taxon>Tylenchina</taxon>
        <taxon>Panagrolaimomorpha</taxon>
        <taxon>Panagrolaimoidea</taxon>
        <taxon>Panagrolaimidae</taxon>
        <taxon>Panagrolaimus</taxon>
    </lineage>
</organism>
<feature type="domain" description="C-type lectin" evidence="1">
    <location>
        <begin position="108"/>
        <end position="212"/>
    </location>
</feature>
<dbReference type="InterPro" id="IPR050111">
    <property type="entry name" value="C-type_lectin/snaclec_domain"/>
</dbReference>
<evidence type="ECO:0000313" key="3">
    <source>
        <dbReference type="WBParaSite" id="PDA_v2.g3463.t1"/>
    </source>
</evidence>
<dbReference type="Gene3D" id="3.10.100.10">
    <property type="entry name" value="Mannose-Binding Protein A, subunit A"/>
    <property type="match status" value="2"/>
</dbReference>
<proteinExistence type="predicted"/>
<name>A0A914QWL6_9BILA</name>
<dbReference type="PANTHER" id="PTHR22803">
    <property type="entry name" value="MANNOSE, PHOSPHOLIPASE, LECTIN RECEPTOR RELATED"/>
    <property type="match status" value="1"/>
</dbReference>
<feature type="domain" description="C-type lectin" evidence="1">
    <location>
        <begin position="1"/>
        <end position="79"/>
    </location>
</feature>
<evidence type="ECO:0000259" key="1">
    <source>
        <dbReference type="PROSITE" id="PS50041"/>
    </source>
</evidence>
<dbReference type="AlphaFoldDB" id="A0A914QWL6"/>
<dbReference type="SMART" id="SM00034">
    <property type="entry name" value="CLECT"/>
    <property type="match status" value="2"/>
</dbReference>
<protein>
    <submittedName>
        <fullName evidence="3">C-type lectin domain-containing protein</fullName>
    </submittedName>
</protein>
<dbReference type="Proteomes" id="UP000887578">
    <property type="component" value="Unplaced"/>
</dbReference>
<dbReference type="InterPro" id="IPR001304">
    <property type="entry name" value="C-type_lectin-like"/>
</dbReference>
<evidence type="ECO:0000313" key="2">
    <source>
        <dbReference type="Proteomes" id="UP000887578"/>
    </source>
</evidence>
<reference evidence="3" key="1">
    <citation type="submission" date="2022-11" db="UniProtKB">
        <authorList>
            <consortium name="WormBaseParasite"/>
        </authorList>
    </citation>
    <scope>IDENTIFICATION</scope>
</reference>
<keyword evidence="2" id="KW-1185">Reference proteome</keyword>
<dbReference type="CDD" id="cd00037">
    <property type="entry name" value="CLECT"/>
    <property type="match status" value="2"/>
</dbReference>
<dbReference type="SUPFAM" id="SSF56436">
    <property type="entry name" value="C-type lectin-like"/>
    <property type="match status" value="2"/>
</dbReference>
<accession>A0A914QWL6</accession>
<sequence length="222" mass="24723">MALAQEFQPQSTEDDFWIGANKLMSHGNWSWADGTSLDFKDWKKGEPQNVTGSDCVALSIGDGYWNANDCFKNKSYVCAVPITTPVPTLPPFTNCSEGYTYFQPTHSCYGSVFGRKTNFTTAEKYCESVGAQLPSIHSYEEDHFLRAFAYVSSAGIWIGLYSIDEQKTWKWSDGTPVDYIVWAGGHHNNDTNSVYSAIGGGGFYTEVISSLWYVMCKKPVVS</sequence>
<dbReference type="PROSITE" id="PS50041">
    <property type="entry name" value="C_TYPE_LECTIN_2"/>
    <property type="match status" value="2"/>
</dbReference>
<dbReference type="Pfam" id="PF00059">
    <property type="entry name" value="Lectin_C"/>
    <property type="match status" value="2"/>
</dbReference>
<dbReference type="WBParaSite" id="PDA_v2.g3463.t1">
    <property type="protein sequence ID" value="PDA_v2.g3463.t1"/>
    <property type="gene ID" value="PDA_v2.g3463"/>
</dbReference>
<dbReference type="InterPro" id="IPR016186">
    <property type="entry name" value="C-type_lectin-like/link_sf"/>
</dbReference>
<dbReference type="InterPro" id="IPR016187">
    <property type="entry name" value="CTDL_fold"/>
</dbReference>